<comment type="caution">
    <text evidence="2">The sequence shown here is derived from an EMBL/GenBank/DDBJ whole genome shotgun (WGS) entry which is preliminary data.</text>
</comment>
<feature type="chain" id="PRO_5006915607" evidence="1">
    <location>
        <begin position="20"/>
        <end position="117"/>
    </location>
</feature>
<organism evidence="2 3">
    <name type="scientific">Legionella nautarum</name>
    <dbReference type="NCBI Taxonomy" id="45070"/>
    <lineage>
        <taxon>Bacteria</taxon>
        <taxon>Pseudomonadati</taxon>
        <taxon>Pseudomonadota</taxon>
        <taxon>Gammaproteobacteria</taxon>
        <taxon>Legionellales</taxon>
        <taxon>Legionellaceae</taxon>
        <taxon>Legionella</taxon>
    </lineage>
</organism>
<keyword evidence="3" id="KW-1185">Reference proteome</keyword>
<keyword evidence="1" id="KW-0732">Signal</keyword>
<name>A0A0W0WL54_9GAMM</name>
<dbReference type="RefSeq" id="WP_058505681.1">
    <property type="nucleotide sequence ID" value="NZ_CAAAIF010000003.1"/>
</dbReference>
<evidence type="ECO:0000256" key="1">
    <source>
        <dbReference type="SAM" id="SignalP"/>
    </source>
</evidence>
<gene>
    <name evidence="2" type="ORF">Lnau_2709</name>
</gene>
<reference evidence="2 3" key="1">
    <citation type="submission" date="2015-11" db="EMBL/GenBank/DDBJ databases">
        <title>Genomic analysis of 38 Legionella species identifies large and diverse effector repertoires.</title>
        <authorList>
            <person name="Burstein D."/>
            <person name="Amaro F."/>
            <person name="Zusman T."/>
            <person name="Lifshitz Z."/>
            <person name="Cohen O."/>
            <person name="Gilbert J.A."/>
            <person name="Pupko T."/>
            <person name="Shuman H.A."/>
            <person name="Segal G."/>
        </authorList>
    </citation>
    <scope>NUCLEOTIDE SEQUENCE [LARGE SCALE GENOMIC DNA]</scope>
    <source>
        <strain evidence="2 3">ATCC 49506</strain>
    </source>
</reference>
<accession>A0A0W0WL54</accession>
<dbReference type="EMBL" id="LNYO01000024">
    <property type="protein sequence ID" value="KTD33061.1"/>
    <property type="molecule type" value="Genomic_DNA"/>
</dbReference>
<dbReference type="Proteomes" id="UP000054725">
    <property type="component" value="Unassembled WGS sequence"/>
</dbReference>
<sequence length="117" mass="12887">MKIIIIGLLSSLICGTAAARTLDTAHFRVVVNCLDSKSEAGCERVSYVGTNKEKKVTIHLIGRRLMQMCADKVTPCHSLGYEFSNGNTTYFISEDGHLKVTDGSKVLVDEVGEWTYE</sequence>
<evidence type="ECO:0000313" key="2">
    <source>
        <dbReference type="EMBL" id="KTD33061.1"/>
    </source>
</evidence>
<proteinExistence type="predicted"/>
<protein>
    <submittedName>
        <fullName evidence="2">Uncharacterized protein</fullName>
    </submittedName>
</protein>
<feature type="signal peptide" evidence="1">
    <location>
        <begin position="1"/>
        <end position="19"/>
    </location>
</feature>
<dbReference type="OrthoDB" id="512976at2"/>
<dbReference type="STRING" id="45070.Lnau_2709"/>
<evidence type="ECO:0000313" key="3">
    <source>
        <dbReference type="Proteomes" id="UP000054725"/>
    </source>
</evidence>
<dbReference type="AlphaFoldDB" id="A0A0W0WL54"/>
<dbReference type="PATRIC" id="fig|45070.6.peg.2862"/>